<accession>A0AAV5AXW3</accession>
<evidence type="ECO:0000256" key="6">
    <source>
        <dbReference type="ARBA" id="ARBA00022679"/>
    </source>
</evidence>
<evidence type="ECO:0000256" key="5">
    <source>
        <dbReference type="ARBA" id="ARBA00022676"/>
    </source>
</evidence>
<proteinExistence type="inferred from homology"/>
<dbReference type="GO" id="GO:0004553">
    <property type="term" value="F:hydrolase activity, hydrolyzing O-glycosyl compounds"/>
    <property type="evidence" value="ECO:0007669"/>
    <property type="project" value="InterPro"/>
</dbReference>
<dbReference type="CDD" id="cd02854">
    <property type="entry name" value="E_set_GBE_euk_N"/>
    <property type="match status" value="1"/>
</dbReference>
<keyword evidence="13" id="KW-1185">Reference proteome</keyword>
<sequence>MQRITDPYLLSYAPIIEQRHFYTKEKLEMMQADKLSLADNCNSYLYYGLHFTENEWIFREWLPNAQQVFFLCDQNNWRADPHFALHKIDAENWEIRFAPKQLKHGDLYKLLVVWQGGQGERLPAHVQRVVQDNYTKIFSAQVWNPAPYKWKNPTPKIVKNPLIYEAHIGMSTEQKKVTSFTEFRLFVLPRIANLGYNVIQLMAIQEHPYYGSFGYQVSNFFAVSSRYGTPEELKQLIDEAHGLGIRVILDIVHSHSVSNEQEGLGLLDGTEYQYFHQGERGHHSLWGSRCFDYRKPQVLNFLLSNCKFWLEEFHFDGFRFDGVTSMLYYDHGNGVHFSGYEPYFDGNQDIDAIAYLTLANILIHQLRPDAITIAEEVSGMPLLAQSFENYGMGFDFRMQMGVPDYWIKLLKEKDDHAWHVGDLYYELTNKRPEEKTISYAESHDQALVGDKTLFFRMTDKEIYTAMSVFDQSLIVERAMALHKMIRLITLGTAGDGYLTFMGNEWGHPEWIDFPREGNNWSYQHAQRMWSLLDDKNLRFRFLNEFDKAMIHLFKQEIKTSSDDHNNNLLHFSPQVLVQDIEKQILVFGRGAYLFVFNFSPDRSFSDYHFEVEAGKYTAVLSTESPEYDGLNRIDATVEHFSQYKYKKNLLSLYIPSRSATVYSRK</sequence>
<dbReference type="InterPro" id="IPR006047">
    <property type="entry name" value="GH13_cat_dom"/>
</dbReference>
<dbReference type="PIRSF" id="PIRSF000463">
    <property type="entry name" value="GlgB"/>
    <property type="match status" value="1"/>
</dbReference>
<evidence type="ECO:0000313" key="10">
    <source>
        <dbReference type="EMBL" id="GJM50211.1"/>
    </source>
</evidence>
<dbReference type="InterPro" id="IPR006048">
    <property type="entry name" value="A-amylase/branching_C"/>
</dbReference>
<dbReference type="Gene3D" id="2.60.40.1180">
    <property type="entry name" value="Golgi alpha-mannosidase II"/>
    <property type="match status" value="1"/>
</dbReference>
<evidence type="ECO:0000256" key="1">
    <source>
        <dbReference type="ARBA" id="ARBA00000826"/>
    </source>
</evidence>
<comment type="catalytic activity">
    <reaction evidence="1">
        <text>Transfers a segment of a (1-&gt;4)-alpha-D-glucan chain to a primary hydroxy group in a similar glucan chain.</text>
        <dbReference type="EC" id="2.4.1.18"/>
    </reaction>
</comment>
<keyword evidence="6" id="KW-0808">Transferase</keyword>
<gene>
    <name evidence="10" type="ORF">RCZ15_11840</name>
    <name evidence="11" type="ORF">RCZ16_17580</name>
</gene>
<dbReference type="InterPro" id="IPR013783">
    <property type="entry name" value="Ig-like_fold"/>
</dbReference>
<dbReference type="FunFam" id="3.20.20.80:FF:000001">
    <property type="entry name" value="1,4-alpha-glucan branching enzyme"/>
    <property type="match status" value="1"/>
</dbReference>
<dbReference type="GO" id="GO:0043169">
    <property type="term" value="F:cation binding"/>
    <property type="evidence" value="ECO:0007669"/>
    <property type="project" value="InterPro"/>
</dbReference>
<dbReference type="GO" id="GO:0005737">
    <property type="term" value="C:cytoplasm"/>
    <property type="evidence" value="ECO:0007669"/>
    <property type="project" value="TreeGrafter"/>
</dbReference>
<dbReference type="Pfam" id="PF02922">
    <property type="entry name" value="CBM_48"/>
    <property type="match status" value="1"/>
</dbReference>
<name>A0AAV5AXW3_9FLAO</name>
<dbReference type="InterPro" id="IPR017853">
    <property type="entry name" value="GH"/>
</dbReference>
<keyword evidence="5" id="KW-0328">Glycosyltransferase</keyword>
<dbReference type="Gene3D" id="3.20.20.80">
    <property type="entry name" value="Glycosidases"/>
    <property type="match status" value="1"/>
</dbReference>
<dbReference type="InterPro" id="IPR014756">
    <property type="entry name" value="Ig_E-set"/>
</dbReference>
<dbReference type="Pfam" id="PF02806">
    <property type="entry name" value="Alpha-amylase_C"/>
    <property type="match status" value="1"/>
</dbReference>
<dbReference type="EMBL" id="BQKA01000023">
    <property type="protein sequence ID" value="GJM50211.1"/>
    <property type="molecule type" value="Genomic_DNA"/>
</dbReference>
<evidence type="ECO:0000256" key="4">
    <source>
        <dbReference type="ARBA" id="ARBA00012541"/>
    </source>
</evidence>
<dbReference type="Proteomes" id="UP001208692">
    <property type="component" value="Unassembled WGS sequence"/>
</dbReference>
<reference evidence="10 13" key="1">
    <citation type="submission" date="2021-11" db="EMBL/GenBank/DDBJ databases">
        <title>Draft genome sequence of Capnocytophaga sp. strain KC07075 isolated from cat oral cavity.</title>
        <authorList>
            <person name="Suzuki M."/>
            <person name="Imaoka K."/>
            <person name="Kimura M."/>
            <person name="Morikawa S."/>
            <person name="Maeda K."/>
        </authorList>
    </citation>
    <scope>NUCLEOTIDE SEQUENCE</scope>
    <source>
        <strain evidence="10">KC07075</strain>
        <strain evidence="11 13">KC07079</strain>
    </source>
</reference>
<dbReference type="GO" id="GO:0003844">
    <property type="term" value="F:1,4-alpha-glucan branching enzyme activity"/>
    <property type="evidence" value="ECO:0007669"/>
    <property type="project" value="UniProtKB-EC"/>
</dbReference>
<organism evidence="10 12">
    <name type="scientific">Capnocytophaga catalasegens</name>
    <dbReference type="NCBI Taxonomy" id="1004260"/>
    <lineage>
        <taxon>Bacteria</taxon>
        <taxon>Pseudomonadati</taxon>
        <taxon>Bacteroidota</taxon>
        <taxon>Flavobacteriia</taxon>
        <taxon>Flavobacteriales</taxon>
        <taxon>Flavobacteriaceae</taxon>
        <taxon>Capnocytophaga</taxon>
    </lineage>
</organism>
<dbReference type="Pfam" id="PF00128">
    <property type="entry name" value="Alpha-amylase"/>
    <property type="match status" value="1"/>
</dbReference>
<feature type="domain" description="Glycosyl hydrolase family 13 catalytic" evidence="9">
    <location>
        <begin position="180"/>
        <end position="540"/>
    </location>
</feature>
<feature type="active site" description="Proton donor" evidence="8">
    <location>
        <position position="375"/>
    </location>
</feature>
<dbReference type="PANTHER" id="PTHR43651">
    <property type="entry name" value="1,4-ALPHA-GLUCAN-BRANCHING ENZYME"/>
    <property type="match status" value="1"/>
</dbReference>
<dbReference type="InterPro" id="IPR004193">
    <property type="entry name" value="Glyco_hydro_13_N"/>
</dbReference>
<evidence type="ECO:0000313" key="11">
    <source>
        <dbReference type="EMBL" id="GJM53442.1"/>
    </source>
</evidence>
<dbReference type="EMBL" id="BQKB01000041">
    <property type="protein sequence ID" value="GJM53442.1"/>
    <property type="molecule type" value="Genomic_DNA"/>
</dbReference>
<protein>
    <recommendedName>
        <fullName evidence="4">1,4-alpha-glucan branching enzyme</fullName>
        <ecNumber evidence="4">2.4.1.18</ecNumber>
    </recommendedName>
</protein>
<comment type="similarity">
    <text evidence="3">Belongs to the glycosyl hydrolase 13 family. GlgB subfamily.</text>
</comment>
<dbReference type="CDD" id="cd11321">
    <property type="entry name" value="AmyAc_bac_euk_BE"/>
    <property type="match status" value="1"/>
</dbReference>
<evidence type="ECO:0000259" key="9">
    <source>
        <dbReference type="SMART" id="SM00642"/>
    </source>
</evidence>
<evidence type="ECO:0000256" key="3">
    <source>
        <dbReference type="ARBA" id="ARBA00009000"/>
    </source>
</evidence>
<dbReference type="Proteomes" id="UP001207736">
    <property type="component" value="Unassembled WGS sequence"/>
</dbReference>
<feature type="active site" description="Nucleophile" evidence="8">
    <location>
        <position position="321"/>
    </location>
</feature>
<comment type="caution">
    <text evidence="10">The sequence shown here is derived from an EMBL/GenBank/DDBJ whole genome shotgun (WGS) entry which is preliminary data.</text>
</comment>
<dbReference type="SUPFAM" id="SSF51011">
    <property type="entry name" value="Glycosyl hydrolase domain"/>
    <property type="match status" value="1"/>
</dbReference>
<dbReference type="EC" id="2.4.1.18" evidence="4"/>
<comment type="function">
    <text evidence="2">Catalyzes the formation of the alpha-1,6-glucosidic linkages in glycogen by scission of a 1,4-alpha-linked oligosaccharide from growing alpha-1,4-glucan chains and the subsequent attachment of the oligosaccharide to the alpha-1,6 position.</text>
</comment>
<dbReference type="PANTHER" id="PTHR43651:SF3">
    <property type="entry name" value="1,4-ALPHA-GLUCAN-BRANCHING ENZYME"/>
    <property type="match status" value="1"/>
</dbReference>
<dbReference type="SUPFAM" id="SSF51445">
    <property type="entry name" value="(Trans)glycosidases"/>
    <property type="match status" value="1"/>
</dbReference>
<evidence type="ECO:0000313" key="13">
    <source>
        <dbReference type="Proteomes" id="UP001208692"/>
    </source>
</evidence>
<dbReference type="Gene3D" id="2.60.40.10">
    <property type="entry name" value="Immunoglobulins"/>
    <property type="match status" value="1"/>
</dbReference>
<dbReference type="SUPFAM" id="SSF81296">
    <property type="entry name" value="E set domains"/>
    <property type="match status" value="1"/>
</dbReference>
<dbReference type="SMART" id="SM00642">
    <property type="entry name" value="Aamy"/>
    <property type="match status" value="1"/>
</dbReference>
<evidence type="ECO:0000256" key="2">
    <source>
        <dbReference type="ARBA" id="ARBA00002953"/>
    </source>
</evidence>
<dbReference type="InterPro" id="IPR037439">
    <property type="entry name" value="Branching_enzy"/>
</dbReference>
<dbReference type="InterPro" id="IPR013780">
    <property type="entry name" value="Glyco_hydro_b"/>
</dbReference>
<evidence type="ECO:0000313" key="12">
    <source>
        <dbReference type="Proteomes" id="UP001207736"/>
    </source>
</evidence>
<dbReference type="AlphaFoldDB" id="A0AAV5AXW3"/>
<evidence type="ECO:0000256" key="7">
    <source>
        <dbReference type="ARBA" id="ARBA00023277"/>
    </source>
</evidence>
<keyword evidence="7" id="KW-0119">Carbohydrate metabolism</keyword>
<dbReference type="GO" id="GO:0005978">
    <property type="term" value="P:glycogen biosynthetic process"/>
    <property type="evidence" value="ECO:0007669"/>
    <property type="project" value="InterPro"/>
</dbReference>
<evidence type="ECO:0000256" key="8">
    <source>
        <dbReference type="PIRSR" id="PIRSR000463-1"/>
    </source>
</evidence>